<gene>
    <name evidence="2" type="ORF">DPM12_01795</name>
</gene>
<protein>
    <submittedName>
        <fullName evidence="2">Uncharacterized protein</fullName>
    </submittedName>
</protein>
<feature type="region of interest" description="Disordered" evidence="1">
    <location>
        <begin position="1"/>
        <end position="76"/>
    </location>
</feature>
<evidence type="ECO:0000256" key="1">
    <source>
        <dbReference type="SAM" id="MobiDB-lite"/>
    </source>
</evidence>
<feature type="compositionally biased region" description="Basic and acidic residues" evidence="1">
    <location>
        <begin position="1"/>
        <end position="11"/>
    </location>
</feature>
<organism evidence="2 3">
    <name type="scientific">Phytoactinopolyspora halophila</name>
    <dbReference type="NCBI Taxonomy" id="1981511"/>
    <lineage>
        <taxon>Bacteria</taxon>
        <taxon>Bacillati</taxon>
        <taxon>Actinomycetota</taxon>
        <taxon>Actinomycetes</taxon>
        <taxon>Jiangellales</taxon>
        <taxon>Jiangellaceae</taxon>
        <taxon>Phytoactinopolyspora</taxon>
    </lineage>
</organism>
<sequence>MAKNEVPKEPVEAPEADVYEQRRHATDDGTASAGTSAPDPEEPGVPDLPPYLPSDADPADVFEQSRIVDYDEDDYR</sequence>
<reference evidence="2 3" key="1">
    <citation type="submission" date="2018-06" db="EMBL/GenBank/DDBJ databases">
        <title>Phytoactinopolyspora halophila sp. nov., a novel halophilic actinomycete isolated from a saline soil in China.</title>
        <authorList>
            <person name="Tang S.-K."/>
        </authorList>
    </citation>
    <scope>NUCLEOTIDE SEQUENCE [LARGE SCALE GENOMIC DNA]</scope>
    <source>
        <strain evidence="2 3">YIM 96934</strain>
    </source>
</reference>
<name>A0A329R2L8_9ACTN</name>
<keyword evidence="3" id="KW-1185">Reference proteome</keyword>
<accession>A0A329R2L8</accession>
<comment type="caution">
    <text evidence="2">The sequence shown here is derived from an EMBL/GenBank/DDBJ whole genome shotgun (WGS) entry which is preliminary data.</text>
</comment>
<proteinExistence type="predicted"/>
<dbReference type="AlphaFoldDB" id="A0A329R2L8"/>
<dbReference type="Proteomes" id="UP000250462">
    <property type="component" value="Unassembled WGS sequence"/>
</dbReference>
<evidence type="ECO:0000313" key="3">
    <source>
        <dbReference type="Proteomes" id="UP000250462"/>
    </source>
</evidence>
<evidence type="ECO:0000313" key="2">
    <source>
        <dbReference type="EMBL" id="RAW18820.1"/>
    </source>
</evidence>
<dbReference type="RefSeq" id="WP_112256532.1">
    <property type="nucleotide sequence ID" value="NZ_QMIG01000001.1"/>
</dbReference>
<dbReference type="EMBL" id="QMIG01000001">
    <property type="protein sequence ID" value="RAW18820.1"/>
    <property type="molecule type" value="Genomic_DNA"/>
</dbReference>